<feature type="non-terminal residue" evidence="11">
    <location>
        <position position="1"/>
    </location>
</feature>
<keyword evidence="12" id="KW-1185">Reference proteome</keyword>
<feature type="compositionally biased region" description="Acidic residues" evidence="9">
    <location>
        <begin position="300"/>
        <end position="309"/>
    </location>
</feature>
<feature type="region of interest" description="Disordered" evidence="9">
    <location>
        <begin position="745"/>
        <end position="805"/>
    </location>
</feature>
<feature type="region of interest" description="Disordered" evidence="9">
    <location>
        <begin position="279"/>
        <end position="309"/>
    </location>
</feature>
<dbReference type="SUPFAM" id="SSF88723">
    <property type="entry name" value="PIN domain-like"/>
    <property type="match status" value="1"/>
</dbReference>
<feature type="domain" description="XPG N-terminal" evidence="10">
    <location>
        <begin position="1"/>
        <end position="98"/>
    </location>
</feature>
<dbReference type="FunFam" id="3.40.50.1010:FF:000031">
    <property type="entry name" value="DNA repair protein UVH3"/>
    <property type="match status" value="1"/>
</dbReference>
<gene>
    <name evidence="11" type="ORF">TIFTF001_011683</name>
</gene>
<name>A0AA88DHX7_FICCA</name>
<evidence type="ECO:0000256" key="3">
    <source>
        <dbReference type="ARBA" id="ARBA00022679"/>
    </source>
</evidence>
<reference evidence="11" key="1">
    <citation type="submission" date="2023-07" db="EMBL/GenBank/DDBJ databases">
        <title>draft genome sequence of fig (Ficus carica).</title>
        <authorList>
            <person name="Takahashi T."/>
            <person name="Nishimura K."/>
        </authorList>
    </citation>
    <scope>NUCLEOTIDE SEQUENCE</scope>
</reference>
<protein>
    <recommendedName>
        <fullName evidence="10">XPG N-terminal domain-containing protein</fullName>
    </recommendedName>
</protein>
<dbReference type="AlphaFoldDB" id="A0AA88DHX7"/>
<evidence type="ECO:0000313" key="11">
    <source>
        <dbReference type="EMBL" id="GMN42474.1"/>
    </source>
</evidence>
<dbReference type="PRINTS" id="PR00853">
    <property type="entry name" value="XPGRADSUPER"/>
</dbReference>
<feature type="region of interest" description="Disordered" evidence="9">
    <location>
        <begin position="406"/>
        <end position="449"/>
    </location>
</feature>
<comment type="similarity">
    <text evidence="2">Belongs to the XPG/RAD2 endonuclease family. XPG subfamily.</text>
</comment>
<dbReference type="PROSITE" id="PS00841">
    <property type="entry name" value="XPG_1"/>
    <property type="match status" value="1"/>
</dbReference>
<dbReference type="PANTHER" id="PTHR16171:SF7">
    <property type="entry name" value="DNA REPAIR PROTEIN RAD2"/>
    <property type="match status" value="1"/>
</dbReference>
<dbReference type="InterPro" id="IPR001044">
    <property type="entry name" value="XPG/Rad2_eukaryotes"/>
</dbReference>
<accession>A0AA88DHX7</accession>
<dbReference type="GO" id="GO:0006289">
    <property type="term" value="P:nucleotide-excision repair"/>
    <property type="evidence" value="ECO:0007669"/>
    <property type="project" value="InterPro"/>
</dbReference>
<keyword evidence="5" id="KW-0227">DNA damage</keyword>
<evidence type="ECO:0000256" key="1">
    <source>
        <dbReference type="ARBA" id="ARBA00004123"/>
    </source>
</evidence>
<feature type="compositionally biased region" description="Polar residues" evidence="9">
    <location>
        <begin position="796"/>
        <end position="805"/>
    </location>
</feature>
<evidence type="ECO:0000256" key="2">
    <source>
        <dbReference type="ARBA" id="ARBA00005283"/>
    </source>
</evidence>
<comment type="caution">
    <text evidence="11">The sequence shown here is derived from an EMBL/GenBank/DDBJ whole genome shotgun (WGS) entry which is preliminary data.</text>
</comment>
<evidence type="ECO:0000256" key="8">
    <source>
        <dbReference type="SAM" id="Coils"/>
    </source>
</evidence>
<dbReference type="Proteomes" id="UP001187192">
    <property type="component" value="Unassembled WGS sequence"/>
</dbReference>
<evidence type="ECO:0000256" key="6">
    <source>
        <dbReference type="ARBA" id="ARBA00023204"/>
    </source>
</evidence>
<dbReference type="EMBL" id="BTGU01000014">
    <property type="protein sequence ID" value="GMN42474.1"/>
    <property type="molecule type" value="Genomic_DNA"/>
</dbReference>
<dbReference type="PRINTS" id="PR00066">
    <property type="entry name" value="XRODRMPGMNTG"/>
</dbReference>
<comment type="subcellular location">
    <subcellularLocation>
        <location evidence="1">Nucleus</location>
    </subcellularLocation>
</comment>
<dbReference type="GO" id="GO:0003697">
    <property type="term" value="F:single-stranded DNA binding"/>
    <property type="evidence" value="ECO:0007669"/>
    <property type="project" value="InterPro"/>
</dbReference>
<proteinExistence type="inferred from homology"/>
<keyword evidence="7" id="KW-0539">Nucleus</keyword>
<dbReference type="InterPro" id="IPR006085">
    <property type="entry name" value="XPG_DNA_repair_N"/>
</dbReference>
<feature type="compositionally biased region" description="Basic and acidic residues" evidence="9">
    <location>
        <begin position="410"/>
        <end position="426"/>
    </location>
</feature>
<evidence type="ECO:0000256" key="4">
    <source>
        <dbReference type="ARBA" id="ARBA00022759"/>
    </source>
</evidence>
<dbReference type="Pfam" id="PF14377">
    <property type="entry name" value="UBM"/>
    <property type="match status" value="2"/>
</dbReference>
<keyword evidence="4" id="KW-0378">Hydrolase</keyword>
<dbReference type="CDD" id="cd09868">
    <property type="entry name" value="PIN_XPG_RAD2"/>
    <property type="match status" value="1"/>
</dbReference>
<evidence type="ECO:0000259" key="10">
    <source>
        <dbReference type="SMART" id="SM00485"/>
    </source>
</evidence>
<feature type="region of interest" description="Disordered" evidence="9">
    <location>
        <begin position="691"/>
        <end position="732"/>
    </location>
</feature>
<dbReference type="GO" id="GO:0004520">
    <property type="term" value="F:DNA endonuclease activity"/>
    <property type="evidence" value="ECO:0007669"/>
    <property type="project" value="TreeGrafter"/>
</dbReference>
<feature type="compositionally biased region" description="Polar residues" evidence="9">
    <location>
        <begin position="286"/>
        <end position="296"/>
    </location>
</feature>
<dbReference type="SMART" id="SM00485">
    <property type="entry name" value="XPGN"/>
    <property type="match status" value="1"/>
</dbReference>
<keyword evidence="8" id="KW-0175">Coiled coil</keyword>
<evidence type="ECO:0000256" key="5">
    <source>
        <dbReference type="ARBA" id="ARBA00022763"/>
    </source>
</evidence>
<keyword evidence="4" id="KW-0540">Nuclease</keyword>
<feature type="coiled-coil region" evidence="8">
    <location>
        <begin position="483"/>
        <end position="510"/>
    </location>
</feature>
<evidence type="ECO:0000256" key="7">
    <source>
        <dbReference type="ARBA" id="ARBA00023242"/>
    </source>
</evidence>
<dbReference type="InterPro" id="IPR029060">
    <property type="entry name" value="PIN-like_dom_sf"/>
</dbReference>
<organism evidence="11 12">
    <name type="scientific">Ficus carica</name>
    <name type="common">Common fig</name>
    <dbReference type="NCBI Taxonomy" id="3494"/>
    <lineage>
        <taxon>Eukaryota</taxon>
        <taxon>Viridiplantae</taxon>
        <taxon>Streptophyta</taxon>
        <taxon>Embryophyta</taxon>
        <taxon>Tracheophyta</taxon>
        <taxon>Spermatophyta</taxon>
        <taxon>Magnoliopsida</taxon>
        <taxon>eudicotyledons</taxon>
        <taxon>Gunneridae</taxon>
        <taxon>Pentapetalae</taxon>
        <taxon>rosids</taxon>
        <taxon>fabids</taxon>
        <taxon>Rosales</taxon>
        <taxon>Moraceae</taxon>
        <taxon>Ficeae</taxon>
        <taxon>Ficus</taxon>
    </lineage>
</organism>
<keyword evidence="3" id="KW-0808">Transferase</keyword>
<dbReference type="GO" id="GO:0016788">
    <property type="term" value="F:hydrolase activity, acting on ester bonds"/>
    <property type="evidence" value="ECO:0007669"/>
    <property type="project" value="InterPro"/>
</dbReference>
<dbReference type="InterPro" id="IPR019974">
    <property type="entry name" value="XPG_CS"/>
</dbReference>
<dbReference type="GO" id="GO:0005634">
    <property type="term" value="C:nucleus"/>
    <property type="evidence" value="ECO:0007669"/>
    <property type="project" value="UniProtKB-SubCell"/>
</dbReference>
<dbReference type="InterPro" id="IPR006084">
    <property type="entry name" value="XPG/Rad2"/>
</dbReference>
<keyword evidence="4" id="KW-0255">Endonuclease</keyword>
<dbReference type="GO" id="GO:0016740">
    <property type="term" value="F:transferase activity"/>
    <property type="evidence" value="ECO:0007669"/>
    <property type="project" value="UniProtKB-KW"/>
</dbReference>
<dbReference type="Pfam" id="PF00752">
    <property type="entry name" value="XPG_N"/>
    <property type="match status" value="1"/>
</dbReference>
<evidence type="ECO:0000313" key="12">
    <source>
        <dbReference type="Proteomes" id="UP001187192"/>
    </source>
</evidence>
<dbReference type="PANTHER" id="PTHR16171">
    <property type="entry name" value="DNA REPAIR PROTEIN COMPLEMENTING XP-G CELLS-RELATED"/>
    <property type="match status" value="1"/>
</dbReference>
<dbReference type="Gene3D" id="3.40.50.1010">
    <property type="entry name" value="5'-nuclease"/>
    <property type="match status" value="1"/>
</dbReference>
<evidence type="ECO:0000256" key="9">
    <source>
        <dbReference type="SAM" id="MobiDB-lite"/>
    </source>
</evidence>
<sequence length="805" mass="88411">MGVHGLWELLAPVGRRVSVETLAGKKLAIDASIWMIQFMKAMRDERGEMVRNAHLLGFFRRICKLLYLRTKPVFVFDGGTPALKRRTVIARRRQRENAQAKVRKTAEKLLLNHLKAMKLKEIAEDIKNQRQKQKNDVKGKKVLPDQANLAGSVLGQIDASSNTYDQEKLDEMLAASIMAEEWGSLANNSTTSPTIPYEEDSDENEEMILPDMHGAVDPAVLAALTPSFQHDILVQKQRQDSDAKGKKTLLDKMGSNLGRNAIASSCNQEKLDEMLAASLMEEESRSLSNNASTSTAPYAEDGDMDEDEDEDEEMILPAMDDGVDPSILASLPPSMQLDLLVQDPGKFSELQIQSYLKTVAFRREIDQVQKAASGRGVGGVQTSRIASEAGREFIFSSSFTGDKQVLTSGRAEKSGDKQKATEERHSSVMHAAASTSKSNTAIGSKPNESGRVFDENIETYLDERGRVRVSRVRAMGIHMTRDLQRNLDLMKEVEQEKENANSLIHESNRAVPANFSAKNAAVISHDGAESVQLNDVNHDSVLKNGASIEISFEDDGDLKCFNGNDDIFACLVAENPLKLSSDKITPEKVSSGSDSDCDWEEGITETKDKGFSDDVNLKTKHAYAEDNNSNDSEVEWEEVDCDITQHTMPPRAESGTFNSKGDLEERADLQEAIRRSLEDLEDQKSSCALLNDDKFEVPGGNVSETSRSLDPEDTGLNFAGDDGNQQNRSTGDILGGVQMLDGVGVPSISKITDSPGRPLKSSVACNSNDSRVLVDTPHQIDMDSPPDQPMEDASEMANSSKQAPY</sequence>
<dbReference type="InterPro" id="IPR025527">
    <property type="entry name" value="HUWE1/Rev1_UBM"/>
</dbReference>
<keyword evidence="6" id="KW-0234">DNA repair</keyword>
<feature type="compositionally biased region" description="Polar residues" evidence="9">
    <location>
        <begin position="433"/>
        <end position="442"/>
    </location>
</feature>